<dbReference type="Pfam" id="PF13812">
    <property type="entry name" value="PPR_3"/>
    <property type="match status" value="1"/>
</dbReference>
<dbReference type="NCBIfam" id="TIGR00756">
    <property type="entry name" value="PPR"/>
    <property type="match status" value="2"/>
</dbReference>
<dbReference type="Gene3D" id="1.25.40.10">
    <property type="entry name" value="Tetratricopeptide repeat domain"/>
    <property type="match status" value="3"/>
</dbReference>
<dbReference type="Pfam" id="PF01535">
    <property type="entry name" value="PPR"/>
    <property type="match status" value="1"/>
</dbReference>
<evidence type="ECO:0000313" key="3">
    <source>
        <dbReference type="Proteomes" id="UP001154078"/>
    </source>
</evidence>
<feature type="repeat" description="PPR" evidence="1">
    <location>
        <begin position="140"/>
        <end position="174"/>
    </location>
</feature>
<sequence length="649" mass="75175">MYRLRFFQNLIKTRHLFENKLNYVAVKSALTQDLSYSKLKHARLNHNLANKNVTNLSEKEFVAQLKNDPDIFGGRLEEKILDEGDIAEEKHFTEQVHPSKRLSTKQYADLIKGHLRKRKIKEALDVLEVKMLKEDKVKPESYIYNLLLGGCGRVGYTKKAFHLYNDMKKRGLKVTEGTYTALFNACANSPWPQTDGLSRAKHLQEIMIEKQYNPNDTNYNAMIKAFGRCGDIPTAFNLVDEMITKQMPIKIDTINFLIQACITDKEAGFRHALLVWRKLVNKRIKPDIYTYNLMLRSIKDCGLGDLETTTDVIKKIVSEGESKMNSVRQIEDKETIPLLNTNINEKSNEQLTVQVVDNTNKLPAHKETSLRPNLMANTPYLGNIISLSEVLKPEDRLLLVGGFPGFIKSMEDHKCSPDLKTFTQLLLAIPGTLSAENELLAVIKKMKVKPDIDFYNMLIKKRSMRCDYAGAKDVLKLIDRINYYPDLVTYGVLAIGCQTREEAVELIMTIKDAGFRLNSEILGAMLHQACYIFNYQYVFEIMETALRENVSINKQFLQHLNKFYNFCKEKSNTQTLTKAQERQYTIFKKRYKNWLNEIQIDKNEEAHPWQQYRQKTVGNEKYFKTKDTARFKPKHNSMFKVKTSPKHKE</sequence>
<accession>A0A9P0FA41</accession>
<dbReference type="InterPro" id="IPR002885">
    <property type="entry name" value="PPR_rpt"/>
</dbReference>
<dbReference type="OrthoDB" id="185373at2759"/>
<dbReference type="EMBL" id="OV121132">
    <property type="protein sequence ID" value="CAH0547474.1"/>
    <property type="molecule type" value="Genomic_DNA"/>
</dbReference>
<dbReference type="AlphaFoldDB" id="A0A9P0FA41"/>
<evidence type="ECO:0000313" key="2">
    <source>
        <dbReference type="EMBL" id="CAH0547474.1"/>
    </source>
</evidence>
<dbReference type="Pfam" id="PF13041">
    <property type="entry name" value="PPR_2"/>
    <property type="match status" value="1"/>
</dbReference>
<evidence type="ECO:0000256" key="1">
    <source>
        <dbReference type="PROSITE-ProRule" id="PRU00708"/>
    </source>
</evidence>
<dbReference type="FunFam" id="1.25.40.10:FF:001555">
    <property type="entry name" value="GD13877"/>
    <property type="match status" value="1"/>
</dbReference>
<name>A0A9P0FA41_BRAAE</name>
<dbReference type="PANTHER" id="PTHR24014:SF6">
    <property type="entry name" value="PENTATRICOPEPTIDE REPEAT-CONTAINING PROTEIN 1, MITOCHONDRIAL"/>
    <property type="match status" value="1"/>
</dbReference>
<dbReference type="GO" id="GO:0042780">
    <property type="term" value="P:tRNA 3'-end processing"/>
    <property type="evidence" value="ECO:0007669"/>
    <property type="project" value="TreeGrafter"/>
</dbReference>
<dbReference type="GO" id="GO:0005759">
    <property type="term" value="C:mitochondrial matrix"/>
    <property type="evidence" value="ECO:0007669"/>
    <property type="project" value="TreeGrafter"/>
</dbReference>
<organism evidence="2 3">
    <name type="scientific">Brassicogethes aeneus</name>
    <name type="common">Rape pollen beetle</name>
    <name type="synonym">Meligethes aeneus</name>
    <dbReference type="NCBI Taxonomy" id="1431903"/>
    <lineage>
        <taxon>Eukaryota</taxon>
        <taxon>Metazoa</taxon>
        <taxon>Ecdysozoa</taxon>
        <taxon>Arthropoda</taxon>
        <taxon>Hexapoda</taxon>
        <taxon>Insecta</taxon>
        <taxon>Pterygota</taxon>
        <taxon>Neoptera</taxon>
        <taxon>Endopterygota</taxon>
        <taxon>Coleoptera</taxon>
        <taxon>Polyphaga</taxon>
        <taxon>Cucujiformia</taxon>
        <taxon>Nitidulidae</taxon>
        <taxon>Meligethinae</taxon>
        <taxon>Brassicogethes</taxon>
    </lineage>
</organism>
<feature type="repeat" description="PPR" evidence="1">
    <location>
        <begin position="215"/>
        <end position="249"/>
    </location>
</feature>
<gene>
    <name evidence="2" type="ORF">MELIAE_LOCUS1460</name>
</gene>
<dbReference type="Proteomes" id="UP001154078">
    <property type="component" value="Chromosome 1"/>
</dbReference>
<reference evidence="2" key="1">
    <citation type="submission" date="2021-12" db="EMBL/GenBank/DDBJ databases">
        <authorList>
            <person name="King R."/>
        </authorList>
    </citation>
    <scope>NUCLEOTIDE SEQUENCE</scope>
</reference>
<evidence type="ECO:0008006" key="4">
    <source>
        <dbReference type="Google" id="ProtNLM"/>
    </source>
</evidence>
<keyword evidence="3" id="KW-1185">Reference proteome</keyword>
<dbReference type="PANTHER" id="PTHR24014">
    <property type="entry name" value="2-OXOGLUTARATE AND IRON-DEPENDENT OXYGENASE DOMAIN-CONTAINING PROTEIN 2"/>
    <property type="match status" value="1"/>
</dbReference>
<dbReference type="GO" id="GO:0000049">
    <property type="term" value="F:tRNA binding"/>
    <property type="evidence" value="ECO:0007669"/>
    <property type="project" value="TreeGrafter"/>
</dbReference>
<dbReference type="InterPro" id="IPR011990">
    <property type="entry name" value="TPR-like_helical_dom_sf"/>
</dbReference>
<protein>
    <recommendedName>
        <fullName evidence="4">Pentatricopeptide repeat-containing protein 1</fullName>
    </recommendedName>
</protein>
<dbReference type="PROSITE" id="PS51375">
    <property type="entry name" value="PPR"/>
    <property type="match status" value="2"/>
</dbReference>
<proteinExistence type="predicted"/>